<evidence type="ECO:0000313" key="1">
    <source>
        <dbReference type="EMBL" id="PTE19880.1"/>
    </source>
</evidence>
<dbReference type="EMBL" id="PZKG01000167">
    <property type="protein sequence ID" value="PTE19880.1"/>
    <property type="molecule type" value="Genomic_DNA"/>
</dbReference>
<reference evidence="1 2" key="1">
    <citation type="submission" date="2018-03" db="EMBL/GenBank/DDBJ databases">
        <title>Cereibacter changlensis.</title>
        <authorList>
            <person name="Meyer T.E."/>
            <person name="Miller S."/>
            <person name="Lodha T."/>
            <person name="Gandham S."/>
            <person name="Chintalapati S."/>
            <person name="Chintalapati V.R."/>
        </authorList>
    </citation>
    <scope>NUCLEOTIDE SEQUENCE [LARGE SCALE GENOMIC DNA]</scope>
    <source>
        <strain evidence="1 2">JA139</strain>
    </source>
</reference>
<sequence length="83" mass="9067">MSTTQQHDLTPLWKAYASGYGDASFTCADEALWIITETVDIPTLTYGHVVRAGKTVSLMLSDKERLWLKGNGTAVVTADHPLT</sequence>
<dbReference type="AlphaFoldDB" id="A0A2T4JPP0"/>
<dbReference type="Proteomes" id="UP000241010">
    <property type="component" value="Unassembled WGS sequence"/>
</dbReference>
<comment type="caution">
    <text evidence="1">The sequence shown here is derived from an EMBL/GenBank/DDBJ whole genome shotgun (WGS) entry which is preliminary data.</text>
</comment>
<name>A0A2T4JPP0_9RHOB</name>
<gene>
    <name evidence="1" type="ORF">C5F48_20565</name>
</gene>
<dbReference type="RefSeq" id="WP_107665658.1">
    <property type="nucleotide sequence ID" value="NZ_PZKG01000167.1"/>
</dbReference>
<accession>A0A2T4JPP0</accession>
<organism evidence="1 2">
    <name type="scientific">Cereibacter changlensis JA139</name>
    <dbReference type="NCBI Taxonomy" id="1188249"/>
    <lineage>
        <taxon>Bacteria</taxon>
        <taxon>Pseudomonadati</taxon>
        <taxon>Pseudomonadota</taxon>
        <taxon>Alphaproteobacteria</taxon>
        <taxon>Rhodobacterales</taxon>
        <taxon>Paracoccaceae</taxon>
        <taxon>Cereibacter</taxon>
    </lineage>
</organism>
<evidence type="ECO:0008006" key="3">
    <source>
        <dbReference type="Google" id="ProtNLM"/>
    </source>
</evidence>
<keyword evidence="2" id="KW-1185">Reference proteome</keyword>
<evidence type="ECO:0000313" key="2">
    <source>
        <dbReference type="Proteomes" id="UP000241010"/>
    </source>
</evidence>
<protein>
    <recommendedName>
        <fullName evidence="3">AraC family transcriptional regulator</fullName>
    </recommendedName>
</protein>
<proteinExistence type="predicted"/>